<dbReference type="EMBL" id="JARPYI010000001">
    <property type="protein sequence ID" value="MDT2598144.1"/>
    <property type="molecule type" value="Genomic_DNA"/>
</dbReference>
<keyword evidence="2" id="KW-1185">Reference proteome</keyword>
<evidence type="ECO:0000313" key="2">
    <source>
        <dbReference type="Proteomes" id="UP001252875"/>
    </source>
</evidence>
<accession>A0ABU3ETF8</accession>
<name>A0ABU3ETF8_9ENTE</name>
<comment type="caution">
    <text evidence="1">The sequence shown here is derived from an EMBL/GenBank/DDBJ whole genome shotgun (WGS) entry which is preliminary data.</text>
</comment>
<organism evidence="1 2">
    <name type="scientific">Enterococcus hulanensis</name>
    <dbReference type="NCBI Taxonomy" id="2559929"/>
    <lineage>
        <taxon>Bacteria</taxon>
        <taxon>Bacillati</taxon>
        <taxon>Bacillota</taxon>
        <taxon>Bacilli</taxon>
        <taxon>Lactobacillales</taxon>
        <taxon>Enterococcaceae</taxon>
        <taxon>Enterococcus</taxon>
    </lineage>
</organism>
<proteinExistence type="predicted"/>
<protein>
    <submittedName>
        <fullName evidence="1">Uncharacterized protein</fullName>
    </submittedName>
</protein>
<sequence length="51" mass="6019">MIFKNAMSYKAKIKQLAKEKGVSAQQVQQNYLIEIFFRKNCSFEIQGQLYN</sequence>
<evidence type="ECO:0000313" key="1">
    <source>
        <dbReference type="EMBL" id="MDT2598144.1"/>
    </source>
</evidence>
<reference evidence="1 2" key="1">
    <citation type="submission" date="2023-03" db="EMBL/GenBank/DDBJ databases">
        <authorList>
            <person name="Shen W."/>
            <person name="Cai J."/>
        </authorList>
    </citation>
    <scope>NUCLEOTIDE SEQUENCE [LARGE SCALE GENOMIC DNA]</scope>
    <source>
        <strain evidence="1 2">D6-4</strain>
    </source>
</reference>
<gene>
    <name evidence="1" type="ORF">P7D85_00070</name>
</gene>
<dbReference type="Proteomes" id="UP001252875">
    <property type="component" value="Unassembled WGS sequence"/>
</dbReference>